<protein>
    <submittedName>
        <fullName evidence="1">Uncharacterized protein</fullName>
    </submittedName>
</protein>
<proteinExistence type="predicted"/>
<evidence type="ECO:0000313" key="1">
    <source>
        <dbReference type="EMBL" id="RBP11285.1"/>
    </source>
</evidence>
<reference evidence="1 2" key="1">
    <citation type="submission" date="2018-06" db="EMBL/GenBank/DDBJ databases">
        <title>Genomic Encyclopedia of Type Strains, Phase III (KMG-III): the genomes of soil and plant-associated and newly described type strains.</title>
        <authorList>
            <person name="Whitman W."/>
        </authorList>
    </citation>
    <scope>NUCLEOTIDE SEQUENCE [LARGE SCALE GENOMIC DNA]</scope>
    <source>
        <strain evidence="1 2">CECT 7342</strain>
    </source>
</reference>
<organism evidence="1 2">
    <name type="scientific">Achromobacter marplatensis</name>
    <dbReference type="NCBI Taxonomy" id="470868"/>
    <lineage>
        <taxon>Bacteria</taxon>
        <taxon>Pseudomonadati</taxon>
        <taxon>Pseudomonadota</taxon>
        <taxon>Betaproteobacteria</taxon>
        <taxon>Burkholderiales</taxon>
        <taxon>Alcaligenaceae</taxon>
        <taxon>Achromobacter</taxon>
    </lineage>
</organism>
<name>A0ABX9G0A1_9BURK</name>
<dbReference type="RefSeq" id="WP_088591429.1">
    <property type="nucleotide sequence ID" value="NZ_CADIJU010000030.1"/>
</dbReference>
<comment type="caution">
    <text evidence="1">The sequence shown here is derived from an EMBL/GenBank/DDBJ whole genome shotgun (WGS) entry which is preliminary data.</text>
</comment>
<accession>A0ABX9G0A1</accession>
<dbReference type="EMBL" id="QNRM01000023">
    <property type="protein sequence ID" value="RBP11285.1"/>
    <property type="molecule type" value="Genomic_DNA"/>
</dbReference>
<gene>
    <name evidence="1" type="ORF">DFP87_12346</name>
</gene>
<sequence length="173" mass="19339">MTAHYTNTQWRDTLYNTVRKADGGVSAAATFLTERRDTSIHPESLRRKLKGDEQLDIDVAVLLTEWLERDITTSDKSRDWLLSLCAQEGLFVDFVPPPPASGHPDELAALQEKLMEVMAKVGKIAAELRDAIADGVLCQNDADMLVPLFRAGRVILHRMERNVLRAVSKGRAQ</sequence>
<dbReference type="Proteomes" id="UP000252124">
    <property type="component" value="Unassembled WGS sequence"/>
</dbReference>
<dbReference type="GeneID" id="99734227"/>
<keyword evidence="2" id="KW-1185">Reference proteome</keyword>
<evidence type="ECO:0000313" key="2">
    <source>
        <dbReference type="Proteomes" id="UP000252124"/>
    </source>
</evidence>